<dbReference type="PANTHER" id="PTHR35936:SF25">
    <property type="entry name" value="ABC TRANSPORTER SUBSTRATE-BINDING PROTEIN"/>
    <property type="match status" value="1"/>
</dbReference>
<accession>A0ABV8MV70</accession>
<dbReference type="SUPFAM" id="SSF53850">
    <property type="entry name" value="Periplasmic binding protein-like II"/>
    <property type="match status" value="1"/>
</dbReference>
<feature type="signal peptide" evidence="2">
    <location>
        <begin position="1"/>
        <end position="33"/>
    </location>
</feature>
<dbReference type="PANTHER" id="PTHR35936">
    <property type="entry name" value="MEMBRANE-BOUND LYTIC MUREIN TRANSGLYCOSYLASE F"/>
    <property type="match status" value="1"/>
</dbReference>
<sequence>MFRRTTTADRTMMNFCRLMCCLPFLCWSAATVAEEITLTNGEWPPYLSEQAPHYGIASRVVSEAFAQEGITVRYVFRPWRRAYLEAESGKYHGSVVWTFEKDRGEVFHFSDPIFEGRSVFFHLRTSTFDWKRFEDLLDYQIGGTVGYTYEFEKLPGIQVQRADTDSDNFRKLLAGRFDIFPSDIKVGYAVLRSGFPPEDVARITHHPRAYNVVSYHLILPKRHPESSRLLALFNRGLKKLRESPRAASYFDSFTTP</sequence>
<evidence type="ECO:0000259" key="3">
    <source>
        <dbReference type="Pfam" id="PF00497"/>
    </source>
</evidence>
<dbReference type="Pfam" id="PF00497">
    <property type="entry name" value="SBP_bac_3"/>
    <property type="match status" value="1"/>
</dbReference>
<dbReference type="RefSeq" id="WP_378166455.1">
    <property type="nucleotide sequence ID" value="NZ_JBHSBU010000001.1"/>
</dbReference>
<name>A0ABV8MV70_9NEIS</name>
<evidence type="ECO:0000313" key="5">
    <source>
        <dbReference type="Proteomes" id="UP001595791"/>
    </source>
</evidence>
<protein>
    <submittedName>
        <fullName evidence="4">Substrate-binding periplasmic protein</fullName>
    </submittedName>
</protein>
<reference evidence="5" key="1">
    <citation type="journal article" date="2019" name="Int. J. Syst. Evol. Microbiol.">
        <title>The Global Catalogue of Microorganisms (GCM) 10K type strain sequencing project: providing services to taxonomists for standard genome sequencing and annotation.</title>
        <authorList>
            <consortium name="The Broad Institute Genomics Platform"/>
            <consortium name="The Broad Institute Genome Sequencing Center for Infectious Disease"/>
            <person name="Wu L."/>
            <person name="Ma J."/>
        </authorList>
    </citation>
    <scope>NUCLEOTIDE SEQUENCE [LARGE SCALE GENOMIC DNA]</scope>
    <source>
        <strain evidence="5">LMG 29894</strain>
    </source>
</reference>
<feature type="domain" description="Solute-binding protein family 3/N-terminal" evidence="3">
    <location>
        <begin position="39"/>
        <end position="249"/>
    </location>
</feature>
<keyword evidence="5" id="KW-1185">Reference proteome</keyword>
<dbReference type="Gene3D" id="3.40.190.10">
    <property type="entry name" value="Periplasmic binding protein-like II"/>
    <property type="match status" value="2"/>
</dbReference>
<dbReference type="Proteomes" id="UP001595791">
    <property type="component" value="Unassembled WGS sequence"/>
</dbReference>
<evidence type="ECO:0000256" key="1">
    <source>
        <dbReference type="ARBA" id="ARBA00022729"/>
    </source>
</evidence>
<feature type="chain" id="PRO_5046949512" evidence="2">
    <location>
        <begin position="34"/>
        <end position="256"/>
    </location>
</feature>
<dbReference type="EMBL" id="JBHSBU010000001">
    <property type="protein sequence ID" value="MFC4161006.1"/>
    <property type="molecule type" value="Genomic_DNA"/>
</dbReference>
<organism evidence="4 5">
    <name type="scientific">Chitinimonas lacunae</name>
    <dbReference type="NCBI Taxonomy" id="1963018"/>
    <lineage>
        <taxon>Bacteria</taxon>
        <taxon>Pseudomonadati</taxon>
        <taxon>Pseudomonadota</taxon>
        <taxon>Betaproteobacteria</taxon>
        <taxon>Neisseriales</taxon>
        <taxon>Chitinibacteraceae</taxon>
        <taxon>Chitinimonas</taxon>
    </lineage>
</organism>
<dbReference type="InterPro" id="IPR001638">
    <property type="entry name" value="Solute-binding_3/MltF_N"/>
</dbReference>
<keyword evidence="1 2" id="KW-0732">Signal</keyword>
<proteinExistence type="predicted"/>
<gene>
    <name evidence="4" type="ORF">ACFOW7_16850</name>
</gene>
<evidence type="ECO:0000256" key="2">
    <source>
        <dbReference type="SAM" id="SignalP"/>
    </source>
</evidence>
<comment type="caution">
    <text evidence="4">The sequence shown here is derived from an EMBL/GenBank/DDBJ whole genome shotgun (WGS) entry which is preliminary data.</text>
</comment>
<evidence type="ECO:0000313" key="4">
    <source>
        <dbReference type="EMBL" id="MFC4161006.1"/>
    </source>
</evidence>